<evidence type="ECO:0000256" key="2">
    <source>
        <dbReference type="ARBA" id="ARBA00003921"/>
    </source>
</evidence>
<proteinExistence type="inferred from homology"/>
<evidence type="ECO:0000313" key="28">
    <source>
        <dbReference type="Proteomes" id="UP000184128"/>
    </source>
</evidence>
<dbReference type="PROSITE" id="PS00843">
    <property type="entry name" value="DALA_DALA_LIGASE_1"/>
    <property type="match status" value="1"/>
</dbReference>
<gene>
    <name evidence="22" type="primary">ddl</name>
    <name evidence="27" type="ORF">SAMN02745249_01690</name>
</gene>
<dbReference type="UniPathway" id="UPA00219"/>
<evidence type="ECO:0000256" key="23">
    <source>
        <dbReference type="PIRSR" id="PIRSR039102-1"/>
    </source>
</evidence>
<dbReference type="Gene3D" id="3.40.50.20">
    <property type="match status" value="1"/>
</dbReference>
<evidence type="ECO:0000256" key="24">
    <source>
        <dbReference type="PIRSR" id="PIRSR039102-3"/>
    </source>
</evidence>
<dbReference type="SUPFAM" id="SSF52440">
    <property type="entry name" value="PreATP-grasp domain"/>
    <property type="match status" value="1"/>
</dbReference>
<dbReference type="FunFam" id="3.30.470.20:FF:000008">
    <property type="entry name" value="D-alanine--D-alanine ligase"/>
    <property type="match status" value="1"/>
</dbReference>
<evidence type="ECO:0000313" key="27">
    <source>
        <dbReference type="EMBL" id="SHF04696.1"/>
    </source>
</evidence>
<keyword evidence="15 24" id="KW-0464">Manganese</keyword>
<keyword evidence="13 22" id="KW-0133">Cell shape</keyword>
<keyword evidence="12 24" id="KW-0460">Magnesium</keyword>
<dbReference type="PROSITE" id="PS00844">
    <property type="entry name" value="DALA_DALA_LIGASE_2"/>
    <property type="match status" value="1"/>
</dbReference>
<sequence>MKIFLLYGGKSAEHDVSIISAYHILQEIYYEYYQVVPIYITHEGEWRKGNVIKNKEEVPTLSDLRKVSEEVFDFQELKEEESVAFPVLHGPNGEDGTVQGLFEVLGVPYVGAGVLASSVGMDKIVSKVLFKDAGIPIVPYETVTPTDWEARPEEVLERVEENLPYPMYVKPANLGSSVGISEVNDIEELKAGIKVAFEYDQRVLIEQGIKGTEAEVAILGNEDVHTSVVGALVKENQFYDYDSKYLDEGVALQIPAEFPQETLNKLREYATKAFIAIDGSGLARVDFFVTEDQDIYINEINTFPGFTPISMYPKLWEETGLAYGDVIEELLQLAIQRHENRQTRYGKQR</sequence>
<evidence type="ECO:0000256" key="22">
    <source>
        <dbReference type="HAMAP-Rule" id="MF_00047"/>
    </source>
</evidence>
<dbReference type="Pfam" id="PF01820">
    <property type="entry name" value="Dala_Dala_lig_N"/>
    <property type="match status" value="1"/>
</dbReference>
<comment type="cofactor">
    <cofactor evidence="1">
        <name>Mn(2+)</name>
        <dbReference type="ChEBI" id="CHEBI:29035"/>
    </cofactor>
</comment>
<keyword evidence="7 22" id="KW-0963">Cytoplasm</keyword>
<dbReference type="NCBIfam" id="TIGR01205">
    <property type="entry name" value="D_ala_D_alaTIGR"/>
    <property type="match status" value="1"/>
</dbReference>
<comment type="subcellular location">
    <subcellularLocation>
        <location evidence="3 22">Cytoplasm</location>
    </subcellularLocation>
</comment>
<evidence type="ECO:0000256" key="13">
    <source>
        <dbReference type="ARBA" id="ARBA00022960"/>
    </source>
</evidence>
<dbReference type="GO" id="GO:0005524">
    <property type="term" value="F:ATP binding"/>
    <property type="evidence" value="ECO:0007669"/>
    <property type="project" value="UniProtKB-UniRule"/>
</dbReference>
<name>A0A1M4YGW8_9LACT</name>
<dbReference type="InterPro" id="IPR016185">
    <property type="entry name" value="PreATP-grasp_dom_sf"/>
</dbReference>
<keyword evidence="16 22" id="KW-0961">Cell wall biogenesis/degradation</keyword>
<keyword evidence="11 25" id="KW-0067">ATP-binding</keyword>
<evidence type="ECO:0000259" key="26">
    <source>
        <dbReference type="PROSITE" id="PS50975"/>
    </source>
</evidence>
<keyword evidence="28" id="KW-1185">Reference proteome</keyword>
<evidence type="ECO:0000256" key="8">
    <source>
        <dbReference type="ARBA" id="ARBA00022598"/>
    </source>
</evidence>
<comment type="pathway">
    <text evidence="4 22">Cell wall biogenesis; peptidoglycan biosynthesis.</text>
</comment>
<evidence type="ECO:0000256" key="19">
    <source>
        <dbReference type="ARBA" id="ARBA00068427"/>
    </source>
</evidence>
<dbReference type="PANTHER" id="PTHR23132">
    <property type="entry name" value="D-ALANINE--D-ALANINE LIGASE"/>
    <property type="match status" value="1"/>
</dbReference>
<dbReference type="InterPro" id="IPR011127">
    <property type="entry name" value="Dala_Dala_lig_N"/>
</dbReference>
<keyword evidence="10 25" id="KW-0547">Nucleotide-binding</keyword>
<dbReference type="NCBIfam" id="NF002378">
    <property type="entry name" value="PRK01372.1"/>
    <property type="match status" value="1"/>
</dbReference>
<evidence type="ECO:0000256" key="12">
    <source>
        <dbReference type="ARBA" id="ARBA00022842"/>
    </source>
</evidence>
<evidence type="ECO:0000256" key="21">
    <source>
        <dbReference type="ARBA" id="ARBA00077154"/>
    </source>
</evidence>
<dbReference type="GO" id="GO:0009252">
    <property type="term" value="P:peptidoglycan biosynthetic process"/>
    <property type="evidence" value="ECO:0007669"/>
    <property type="project" value="UniProtKB-UniRule"/>
</dbReference>
<evidence type="ECO:0000256" key="16">
    <source>
        <dbReference type="ARBA" id="ARBA00023316"/>
    </source>
</evidence>
<evidence type="ECO:0000256" key="11">
    <source>
        <dbReference type="ARBA" id="ARBA00022840"/>
    </source>
</evidence>
<dbReference type="FunFam" id="3.30.1490.20:FF:000007">
    <property type="entry name" value="D-alanine--D-alanine ligase"/>
    <property type="match status" value="1"/>
</dbReference>
<dbReference type="GO" id="GO:0008716">
    <property type="term" value="F:D-alanine-D-alanine ligase activity"/>
    <property type="evidence" value="ECO:0007669"/>
    <property type="project" value="UniProtKB-UniRule"/>
</dbReference>
<evidence type="ECO:0000256" key="10">
    <source>
        <dbReference type="ARBA" id="ARBA00022741"/>
    </source>
</evidence>
<evidence type="ECO:0000256" key="15">
    <source>
        <dbReference type="ARBA" id="ARBA00023211"/>
    </source>
</evidence>
<dbReference type="InterPro" id="IPR011095">
    <property type="entry name" value="Dala_Dala_lig_C"/>
</dbReference>
<dbReference type="PANTHER" id="PTHR23132:SF25">
    <property type="entry name" value="D-ALANINE--D-ALANINE LIGASE A"/>
    <property type="match status" value="1"/>
</dbReference>
<dbReference type="GO" id="GO:0005829">
    <property type="term" value="C:cytosol"/>
    <property type="evidence" value="ECO:0007669"/>
    <property type="project" value="TreeGrafter"/>
</dbReference>
<evidence type="ECO:0000256" key="7">
    <source>
        <dbReference type="ARBA" id="ARBA00022490"/>
    </source>
</evidence>
<evidence type="ECO:0000256" key="5">
    <source>
        <dbReference type="ARBA" id="ARBA00010871"/>
    </source>
</evidence>
<dbReference type="GO" id="GO:0071555">
    <property type="term" value="P:cell wall organization"/>
    <property type="evidence" value="ECO:0007669"/>
    <property type="project" value="UniProtKB-KW"/>
</dbReference>
<dbReference type="EMBL" id="FQUF01000028">
    <property type="protein sequence ID" value="SHF04696.1"/>
    <property type="molecule type" value="Genomic_DNA"/>
</dbReference>
<dbReference type="NCBIfam" id="NF002526">
    <property type="entry name" value="PRK01966.1-2"/>
    <property type="match status" value="1"/>
</dbReference>
<dbReference type="Gene3D" id="3.30.1490.20">
    <property type="entry name" value="ATP-grasp fold, A domain"/>
    <property type="match status" value="1"/>
</dbReference>
<evidence type="ECO:0000256" key="4">
    <source>
        <dbReference type="ARBA" id="ARBA00004752"/>
    </source>
</evidence>
<comment type="similarity">
    <text evidence="5 22">Belongs to the D-alanine--D-alanine ligase family.</text>
</comment>
<dbReference type="PROSITE" id="PS50975">
    <property type="entry name" value="ATP_GRASP"/>
    <property type="match status" value="1"/>
</dbReference>
<dbReference type="RefSeq" id="WP_073298417.1">
    <property type="nucleotide sequence ID" value="NZ_FQUF01000028.1"/>
</dbReference>
<dbReference type="InterPro" id="IPR000291">
    <property type="entry name" value="D-Ala_lig_Van_CS"/>
</dbReference>
<dbReference type="InterPro" id="IPR013815">
    <property type="entry name" value="ATP_grasp_subdomain_1"/>
</dbReference>
<protein>
    <recommendedName>
        <fullName evidence="19 22">D-alanine--D-alanine ligase</fullName>
        <ecNumber evidence="6 22">6.3.2.4</ecNumber>
    </recommendedName>
    <alternativeName>
        <fullName evidence="21 22">D-Ala-D-Ala ligase</fullName>
    </alternativeName>
    <alternativeName>
        <fullName evidence="20 22">D-alanylalanine synthetase</fullName>
    </alternativeName>
</protein>
<evidence type="ECO:0000256" key="1">
    <source>
        <dbReference type="ARBA" id="ARBA00001936"/>
    </source>
</evidence>
<evidence type="ECO:0000256" key="9">
    <source>
        <dbReference type="ARBA" id="ARBA00022723"/>
    </source>
</evidence>
<dbReference type="OrthoDB" id="9813261at2"/>
<evidence type="ECO:0000256" key="25">
    <source>
        <dbReference type="PROSITE-ProRule" id="PRU00409"/>
    </source>
</evidence>
<reference evidence="27 28" key="1">
    <citation type="submission" date="2016-11" db="EMBL/GenBank/DDBJ databases">
        <authorList>
            <person name="Jaros S."/>
            <person name="Januszkiewicz K."/>
            <person name="Wedrychowicz H."/>
        </authorList>
    </citation>
    <scope>NUCLEOTIDE SEQUENCE [LARGE SCALE GENOMIC DNA]</scope>
    <source>
        <strain evidence="27 28">DSM 15692</strain>
    </source>
</reference>
<dbReference type="InterPro" id="IPR011761">
    <property type="entry name" value="ATP-grasp"/>
</dbReference>
<dbReference type="Proteomes" id="UP000184128">
    <property type="component" value="Unassembled WGS sequence"/>
</dbReference>
<dbReference type="GO" id="GO:0008360">
    <property type="term" value="P:regulation of cell shape"/>
    <property type="evidence" value="ECO:0007669"/>
    <property type="project" value="UniProtKB-KW"/>
</dbReference>
<comment type="catalytic activity">
    <reaction evidence="17 22">
        <text>2 D-alanine + ATP = D-alanyl-D-alanine + ADP + phosphate + H(+)</text>
        <dbReference type="Rhea" id="RHEA:11224"/>
        <dbReference type="ChEBI" id="CHEBI:15378"/>
        <dbReference type="ChEBI" id="CHEBI:30616"/>
        <dbReference type="ChEBI" id="CHEBI:43474"/>
        <dbReference type="ChEBI" id="CHEBI:57416"/>
        <dbReference type="ChEBI" id="CHEBI:57822"/>
        <dbReference type="ChEBI" id="CHEBI:456216"/>
        <dbReference type="EC" id="6.3.2.4"/>
    </reaction>
</comment>
<feature type="active site" evidence="23">
    <location>
        <position position="176"/>
    </location>
</feature>
<evidence type="ECO:0000256" key="18">
    <source>
        <dbReference type="ARBA" id="ARBA00060592"/>
    </source>
</evidence>
<feature type="binding site" evidence="24">
    <location>
        <position position="299"/>
    </location>
    <ligand>
        <name>Mg(2+)</name>
        <dbReference type="ChEBI" id="CHEBI:18420"/>
        <label>1</label>
    </ligand>
</feature>
<dbReference type="Gene3D" id="3.30.470.20">
    <property type="entry name" value="ATP-grasp fold, B domain"/>
    <property type="match status" value="1"/>
</dbReference>
<dbReference type="InterPro" id="IPR005905">
    <property type="entry name" value="D_ala_D_ala"/>
</dbReference>
<dbReference type="PIRSF" id="PIRSF039102">
    <property type="entry name" value="Ddl/VanB"/>
    <property type="match status" value="1"/>
</dbReference>
<keyword evidence="8 22" id="KW-0436">Ligase</keyword>
<dbReference type="HAMAP" id="MF_00047">
    <property type="entry name" value="Dala_Dala_lig"/>
    <property type="match status" value="1"/>
</dbReference>
<accession>A0A1M4YGW8</accession>
<dbReference type="Pfam" id="PF07478">
    <property type="entry name" value="Dala_Dala_lig_C"/>
    <property type="match status" value="1"/>
</dbReference>
<evidence type="ECO:0000256" key="14">
    <source>
        <dbReference type="ARBA" id="ARBA00022984"/>
    </source>
</evidence>
<dbReference type="AlphaFoldDB" id="A0A1M4YGW8"/>
<organism evidence="27 28">
    <name type="scientific">Atopostipes suicloacalis DSM 15692</name>
    <dbReference type="NCBI Taxonomy" id="1121025"/>
    <lineage>
        <taxon>Bacteria</taxon>
        <taxon>Bacillati</taxon>
        <taxon>Bacillota</taxon>
        <taxon>Bacilli</taxon>
        <taxon>Lactobacillales</taxon>
        <taxon>Carnobacteriaceae</taxon>
        <taxon>Atopostipes</taxon>
    </lineage>
</organism>
<feature type="active site" evidence="23">
    <location>
        <position position="13"/>
    </location>
</feature>
<feature type="binding site" evidence="24">
    <location>
        <position position="301"/>
    </location>
    <ligand>
        <name>Mg(2+)</name>
        <dbReference type="ChEBI" id="CHEBI:18420"/>
        <label>2</label>
    </ligand>
</feature>
<comment type="function">
    <text evidence="2 22">Cell wall formation.</text>
</comment>
<feature type="domain" description="ATP-grasp" evidence="26">
    <location>
        <begin position="127"/>
        <end position="332"/>
    </location>
</feature>
<comment type="pathway">
    <text evidence="18">Glycan biosynthesis.</text>
</comment>
<feature type="binding site" evidence="24">
    <location>
        <position position="286"/>
    </location>
    <ligand>
        <name>Mg(2+)</name>
        <dbReference type="ChEBI" id="CHEBI:18420"/>
        <label>1</label>
    </ligand>
</feature>
<evidence type="ECO:0000256" key="6">
    <source>
        <dbReference type="ARBA" id="ARBA00012216"/>
    </source>
</evidence>
<dbReference type="GO" id="GO:0046872">
    <property type="term" value="F:metal ion binding"/>
    <property type="evidence" value="ECO:0007669"/>
    <property type="project" value="UniProtKB-KW"/>
</dbReference>
<feature type="active site" evidence="23">
    <location>
        <position position="310"/>
    </location>
</feature>
<comment type="cofactor">
    <cofactor evidence="24">
        <name>Mg(2+)</name>
        <dbReference type="ChEBI" id="CHEBI:18420"/>
    </cofactor>
    <cofactor evidence="24">
        <name>Mn(2+)</name>
        <dbReference type="ChEBI" id="CHEBI:29035"/>
    </cofactor>
    <text evidence="24">Binds 2 magnesium or manganese ions per subunit.</text>
</comment>
<keyword evidence="9 24" id="KW-0479">Metal-binding</keyword>
<dbReference type="STRING" id="1121025.SAMN02745249_01690"/>
<feature type="binding site" evidence="24">
    <location>
        <position position="299"/>
    </location>
    <ligand>
        <name>Mg(2+)</name>
        <dbReference type="ChEBI" id="CHEBI:18420"/>
        <label>2</label>
    </ligand>
</feature>
<dbReference type="SUPFAM" id="SSF56059">
    <property type="entry name" value="Glutathione synthetase ATP-binding domain-like"/>
    <property type="match status" value="1"/>
</dbReference>
<dbReference type="EC" id="6.3.2.4" evidence="6 22"/>
<keyword evidence="14 22" id="KW-0573">Peptidoglycan synthesis</keyword>
<dbReference type="NCBIfam" id="NF002528">
    <property type="entry name" value="PRK01966.1-4"/>
    <property type="match status" value="1"/>
</dbReference>
<evidence type="ECO:0000256" key="3">
    <source>
        <dbReference type="ARBA" id="ARBA00004496"/>
    </source>
</evidence>
<evidence type="ECO:0000256" key="17">
    <source>
        <dbReference type="ARBA" id="ARBA00047614"/>
    </source>
</evidence>
<evidence type="ECO:0000256" key="20">
    <source>
        <dbReference type="ARBA" id="ARBA00076288"/>
    </source>
</evidence>